<dbReference type="InterPro" id="IPR005467">
    <property type="entry name" value="His_kinase_dom"/>
</dbReference>
<feature type="domain" description="Response regulatory" evidence="9">
    <location>
        <begin position="1001"/>
        <end position="1121"/>
    </location>
</feature>
<proteinExistence type="predicted"/>
<dbReference type="InterPro" id="IPR036890">
    <property type="entry name" value="HATPase_C_sf"/>
</dbReference>
<dbReference type="Pfam" id="PF00989">
    <property type="entry name" value="PAS"/>
    <property type="match status" value="1"/>
</dbReference>
<feature type="transmembrane region" description="Helical" evidence="7">
    <location>
        <begin position="147"/>
        <end position="169"/>
    </location>
</feature>
<feature type="domain" description="PAC" evidence="11">
    <location>
        <begin position="310"/>
        <end position="361"/>
    </location>
</feature>
<reference evidence="12" key="1">
    <citation type="submission" date="2018-06" db="EMBL/GenBank/DDBJ databases">
        <authorList>
            <person name="Zhirakovskaya E."/>
        </authorList>
    </citation>
    <scope>NUCLEOTIDE SEQUENCE</scope>
</reference>
<evidence type="ECO:0000256" key="5">
    <source>
        <dbReference type="ARBA" id="ARBA00022840"/>
    </source>
</evidence>
<dbReference type="InterPro" id="IPR011006">
    <property type="entry name" value="CheY-like_superfamily"/>
</dbReference>
<sequence length="1124" mass="127107">MFNSQPIKSPLARRLITYTVLFSIFITLLITALQLYRDYNTDIKTIHSELEEIEQVHLSSISAALWATNKNLLKTNIDGIIKIRDMQYIEVRDKQQLWAQAGKKTTGNTIQRRYSINHPLLNKNVNIGELTVIASLEGVYHRLYNKVWVILISNALQISLVAIFIYFLFHHLNTRHLSRISGFLNTRDLLLSNEPLTLDRPKRKPDEFDTLVNSINDMHIRLHEQIEKVNQQRQYLAQTLDSIGDAVISTDTEGNITRMNPVAEKLTGWSINEAHGLSVKKVFNICNAITQEPITNPIEKVIENAEIVHLSNHTTLIAKDGTQYQIADSAAPIKDGNLILGMVLVFNDVTEQYKLRQAFNISEQKYQALTTIAPVGIYYVDQQGQCLYVNEKWCEITGIAPKDAKGDGWTKGLHPSDRQRVLSDWGKLVTEGVAFKCEYRFQQAEEIRWVLGIAQTNTNDLGKIIGYIGSITDITERKRAEAAVLVSEQQLAEAQHMTHIGNWELDLAKSTLKWSDEVYRIFEIDPNKFEASYEIFINATHPDDREKVNTAYSESVKNKTPYTITHRLRMPSGKIKYVEERCKTFYNDKGGPIRSTGTIQDITQQVNIEETLRRSQKMDALGKLTGGIAHDYNNMLGVILGYAALLEDTLSEQPKLAKYANEIHRAGERGSKLTKKLLSFARQKPADTKVININTLLNDEVNILKKSLTSRIKLKYELAEDLWLISIDEDELEDTILNICINAMHAIEGIGQLTIKTLNEQIKPIDAQLLKLEPGEYISLSFADTGHGMDNETKQRIFDPFYTTKGLRGTGLGLSQVYGFMQRSNGTIHVYSELGHGSRFVLYFPKTTQLATKAEIQNSDVEHNEVQGHATLLVVDDEETIRKLAQTILVSFGFKVLTASDGQQAIEILNKELVDLIITDVIMPNMDGYQLASYVQEHYPKIKIQMVSGFADNRHNIDTVPALEKNILLKPYTSGALLTRVHHLLREPSTQEKEEMPDVQTILLVDDEEDIRELFKLNLEKLGYKTISSCDGDEAITLYKQSLENNCPFAAAIIDLSIPGGMNGKEIAQEIRNIDPNTKLIISSGNSGSPEMTNCQQHGFDAAIEKDFNREKMKQVMEQVLSVE</sequence>
<feature type="domain" description="PAS" evidence="10">
    <location>
        <begin position="362"/>
        <end position="432"/>
    </location>
</feature>
<feature type="domain" description="PAS" evidence="10">
    <location>
        <begin position="232"/>
        <end position="305"/>
    </location>
</feature>
<dbReference type="SMART" id="SM00388">
    <property type="entry name" value="HisKA"/>
    <property type="match status" value="1"/>
</dbReference>
<dbReference type="InterPro" id="IPR001789">
    <property type="entry name" value="Sig_transdc_resp-reg_receiver"/>
</dbReference>
<name>A0A3B1A1F0_9ZZZZ</name>
<dbReference type="SMART" id="SM00448">
    <property type="entry name" value="REC"/>
    <property type="match status" value="2"/>
</dbReference>
<dbReference type="CDD" id="cd00082">
    <property type="entry name" value="HisKA"/>
    <property type="match status" value="1"/>
</dbReference>
<dbReference type="InterPro" id="IPR035965">
    <property type="entry name" value="PAS-like_dom_sf"/>
</dbReference>
<dbReference type="Gene3D" id="2.10.70.100">
    <property type="match status" value="1"/>
</dbReference>
<gene>
    <name evidence="12" type="ORF">MNBD_GAMMA23-2047</name>
</gene>
<dbReference type="SMART" id="SM00387">
    <property type="entry name" value="HATPase_c"/>
    <property type="match status" value="1"/>
</dbReference>
<dbReference type="Pfam" id="PF17149">
    <property type="entry name" value="CHASE5"/>
    <property type="match status" value="1"/>
</dbReference>
<dbReference type="CDD" id="cd00130">
    <property type="entry name" value="PAS"/>
    <property type="match status" value="3"/>
</dbReference>
<evidence type="ECO:0000256" key="7">
    <source>
        <dbReference type="SAM" id="Phobius"/>
    </source>
</evidence>
<dbReference type="GO" id="GO:0000155">
    <property type="term" value="F:phosphorelay sensor kinase activity"/>
    <property type="evidence" value="ECO:0007669"/>
    <property type="project" value="InterPro"/>
</dbReference>
<evidence type="ECO:0000313" key="12">
    <source>
        <dbReference type="EMBL" id="VAW93397.1"/>
    </source>
</evidence>
<dbReference type="GO" id="GO:0006355">
    <property type="term" value="P:regulation of DNA-templated transcription"/>
    <property type="evidence" value="ECO:0007669"/>
    <property type="project" value="InterPro"/>
</dbReference>
<dbReference type="Gene3D" id="3.30.450.20">
    <property type="entry name" value="PAS domain"/>
    <property type="match status" value="3"/>
</dbReference>
<dbReference type="InterPro" id="IPR013655">
    <property type="entry name" value="PAS_fold_3"/>
</dbReference>
<keyword evidence="5" id="KW-0067">ATP-binding</keyword>
<evidence type="ECO:0000259" key="9">
    <source>
        <dbReference type="PROSITE" id="PS50110"/>
    </source>
</evidence>
<evidence type="ECO:0000259" key="8">
    <source>
        <dbReference type="PROSITE" id="PS50109"/>
    </source>
</evidence>
<feature type="domain" description="Histidine kinase" evidence="8">
    <location>
        <begin position="627"/>
        <end position="848"/>
    </location>
</feature>
<dbReference type="SMART" id="SM00086">
    <property type="entry name" value="PAC"/>
    <property type="match status" value="3"/>
</dbReference>
<evidence type="ECO:0000259" key="10">
    <source>
        <dbReference type="PROSITE" id="PS50112"/>
    </source>
</evidence>
<dbReference type="Pfam" id="PF00072">
    <property type="entry name" value="Response_reg"/>
    <property type="match status" value="2"/>
</dbReference>
<dbReference type="SUPFAM" id="SSF47384">
    <property type="entry name" value="Homodimeric domain of signal transducing histidine kinase"/>
    <property type="match status" value="1"/>
</dbReference>
<dbReference type="InterPro" id="IPR036097">
    <property type="entry name" value="HisK_dim/P_sf"/>
</dbReference>
<dbReference type="Gene3D" id="1.10.287.130">
    <property type="match status" value="1"/>
</dbReference>
<evidence type="ECO:0000256" key="3">
    <source>
        <dbReference type="ARBA" id="ARBA00022741"/>
    </source>
</evidence>
<dbReference type="PANTHER" id="PTHR43065">
    <property type="entry name" value="SENSOR HISTIDINE KINASE"/>
    <property type="match status" value="1"/>
</dbReference>
<dbReference type="Pfam" id="PF00512">
    <property type="entry name" value="HisKA"/>
    <property type="match status" value="1"/>
</dbReference>
<dbReference type="Pfam" id="PF02518">
    <property type="entry name" value="HATPase_c"/>
    <property type="match status" value="1"/>
</dbReference>
<keyword evidence="7" id="KW-0472">Membrane</keyword>
<dbReference type="InterPro" id="IPR000014">
    <property type="entry name" value="PAS"/>
</dbReference>
<evidence type="ECO:0000256" key="6">
    <source>
        <dbReference type="ARBA" id="ARBA00023012"/>
    </source>
</evidence>
<evidence type="ECO:0000256" key="4">
    <source>
        <dbReference type="ARBA" id="ARBA00022777"/>
    </source>
</evidence>
<organism evidence="12">
    <name type="scientific">hydrothermal vent metagenome</name>
    <dbReference type="NCBI Taxonomy" id="652676"/>
    <lineage>
        <taxon>unclassified sequences</taxon>
        <taxon>metagenomes</taxon>
        <taxon>ecological metagenomes</taxon>
    </lineage>
</organism>
<dbReference type="InterPro" id="IPR013767">
    <property type="entry name" value="PAS_fold"/>
</dbReference>
<dbReference type="InterPro" id="IPR004358">
    <property type="entry name" value="Sig_transdc_His_kin-like_C"/>
</dbReference>
<dbReference type="InterPro" id="IPR000700">
    <property type="entry name" value="PAS-assoc_C"/>
</dbReference>
<dbReference type="PROSITE" id="PS50110">
    <property type="entry name" value="RESPONSE_REGULATORY"/>
    <property type="match status" value="2"/>
</dbReference>
<keyword evidence="3" id="KW-0547">Nucleotide-binding</keyword>
<dbReference type="Gene3D" id="3.40.50.2300">
    <property type="match status" value="2"/>
</dbReference>
<evidence type="ECO:0000256" key="1">
    <source>
        <dbReference type="ARBA" id="ARBA00022553"/>
    </source>
</evidence>
<dbReference type="GO" id="GO:0005524">
    <property type="term" value="F:ATP binding"/>
    <property type="evidence" value="ECO:0007669"/>
    <property type="project" value="UniProtKB-KW"/>
</dbReference>
<keyword evidence="6" id="KW-0902">Two-component regulatory system</keyword>
<dbReference type="CDD" id="cd00156">
    <property type="entry name" value="REC"/>
    <property type="match status" value="2"/>
</dbReference>
<feature type="transmembrane region" description="Helical" evidence="7">
    <location>
        <begin position="15"/>
        <end position="36"/>
    </location>
</feature>
<feature type="domain" description="Response regulatory" evidence="9">
    <location>
        <begin position="871"/>
        <end position="985"/>
    </location>
</feature>
<dbReference type="InterPro" id="IPR003594">
    <property type="entry name" value="HATPase_dom"/>
</dbReference>
<dbReference type="SUPFAM" id="SSF55874">
    <property type="entry name" value="ATPase domain of HSP90 chaperone/DNA topoisomerase II/histidine kinase"/>
    <property type="match status" value="1"/>
</dbReference>
<feature type="domain" description="PAC" evidence="11">
    <location>
        <begin position="562"/>
        <end position="614"/>
    </location>
</feature>
<dbReference type="PROSITE" id="PS50113">
    <property type="entry name" value="PAC"/>
    <property type="match status" value="2"/>
</dbReference>
<dbReference type="AlphaFoldDB" id="A0A3B1A1F0"/>
<keyword evidence="2" id="KW-0808">Transferase</keyword>
<dbReference type="PROSITE" id="PS50112">
    <property type="entry name" value="PAS"/>
    <property type="match status" value="2"/>
</dbReference>
<dbReference type="InterPro" id="IPR003661">
    <property type="entry name" value="HisK_dim/P_dom"/>
</dbReference>
<keyword evidence="7" id="KW-1133">Transmembrane helix</keyword>
<dbReference type="Gene3D" id="6.10.340.10">
    <property type="match status" value="1"/>
</dbReference>
<dbReference type="NCBIfam" id="TIGR00229">
    <property type="entry name" value="sensory_box"/>
    <property type="match status" value="2"/>
</dbReference>
<dbReference type="Pfam" id="PF08447">
    <property type="entry name" value="PAS_3"/>
    <property type="match status" value="2"/>
</dbReference>
<dbReference type="SUPFAM" id="SSF55785">
    <property type="entry name" value="PYP-like sensor domain (PAS domain)"/>
    <property type="match status" value="3"/>
</dbReference>
<dbReference type="Gene3D" id="3.30.565.10">
    <property type="entry name" value="Histidine kinase-like ATPase, C-terminal domain"/>
    <property type="match status" value="1"/>
</dbReference>
<dbReference type="PANTHER" id="PTHR43065:SF46">
    <property type="entry name" value="C4-DICARBOXYLATE TRANSPORT SENSOR PROTEIN DCTB"/>
    <property type="match status" value="1"/>
</dbReference>
<keyword evidence="1" id="KW-0597">Phosphoprotein</keyword>
<accession>A0A3B1A1F0</accession>
<keyword evidence="7" id="KW-0812">Transmembrane</keyword>
<keyword evidence="4" id="KW-0418">Kinase</keyword>
<protein>
    <submittedName>
        <fullName evidence="12">Diguanylate cyclase/phosphodiesterase (GGDEF &amp; EAL domains) with PAS/PAC sensor(S)</fullName>
    </submittedName>
</protein>
<evidence type="ECO:0000259" key="11">
    <source>
        <dbReference type="PROSITE" id="PS50113"/>
    </source>
</evidence>
<dbReference type="InterPro" id="IPR033414">
    <property type="entry name" value="Sensor_dom"/>
</dbReference>
<dbReference type="InterPro" id="IPR001610">
    <property type="entry name" value="PAC"/>
</dbReference>
<dbReference type="PROSITE" id="PS50109">
    <property type="entry name" value="HIS_KIN"/>
    <property type="match status" value="1"/>
</dbReference>
<dbReference type="SMART" id="SM00091">
    <property type="entry name" value="PAS"/>
    <property type="match status" value="3"/>
</dbReference>
<dbReference type="PRINTS" id="PR00344">
    <property type="entry name" value="BCTRLSENSOR"/>
</dbReference>
<dbReference type="SUPFAM" id="SSF52172">
    <property type="entry name" value="CheY-like"/>
    <property type="match status" value="2"/>
</dbReference>
<dbReference type="EMBL" id="UOFT01000033">
    <property type="protein sequence ID" value="VAW93397.1"/>
    <property type="molecule type" value="Genomic_DNA"/>
</dbReference>
<evidence type="ECO:0000256" key="2">
    <source>
        <dbReference type="ARBA" id="ARBA00022679"/>
    </source>
</evidence>